<organism evidence="2 3">
    <name type="scientific">Lacimicrobium alkaliphilum</name>
    <dbReference type="NCBI Taxonomy" id="1526571"/>
    <lineage>
        <taxon>Bacteria</taxon>
        <taxon>Pseudomonadati</taxon>
        <taxon>Pseudomonadota</taxon>
        <taxon>Gammaproteobacteria</taxon>
        <taxon>Alteromonadales</taxon>
        <taxon>Alteromonadaceae</taxon>
        <taxon>Lacimicrobium</taxon>
    </lineage>
</organism>
<proteinExistence type="predicted"/>
<keyword evidence="1" id="KW-0812">Transmembrane</keyword>
<comment type="caution">
    <text evidence="2">The sequence shown here is derived from an EMBL/GenBank/DDBJ whole genome shotgun (WGS) entry which is preliminary data.</text>
</comment>
<name>A0ABQ1RCQ4_9ALTE</name>
<feature type="transmembrane region" description="Helical" evidence="1">
    <location>
        <begin position="101"/>
        <end position="125"/>
    </location>
</feature>
<evidence type="ECO:0008006" key="4">
    <source>
        <dbReference type="Google" id="ProtNLM"/>
    </source>
</evidence>
<evidence type="ECO:0000313" key="2">
    <source>
        <dbReference type="EMBL" id="GGD62821.1"/>
    </source>
</evidence>
<evidence type="ECO:0000256" key="1">
    <source>
        <dbReference type="SAM" id="Phobius"/>
    </source>
</evidence>
<keyword evidence="3" id="KW-1185">Reference proteome</keyword>
<feature type="transmembrane region" description="Helical" evidence="1">
    <location>
        <begin position="21"/>
        <end position="39"/>
    </location>
</feature>
<gene>
    <name evidence="2" type="ORF">GCM10011357_17640</name>
</gene>
<dbReference type="Proteomes" id="UP000614272">
    <property type="component" value="Unassembled WGS sequence"/>
</dbReference>
<dbReference type="RefSeq" id="WP_099033848.1">
    <property type="nucleotide sequence ID" value="NZ_BMGJ01000005.1"/>
</dbReference>
<reference evidence="3" key="1">
    <citation type="journal article" date="2019" name="Int. J. Syst. Evol. Microbiol.">
        <title>The Global Catalogue of Microorganisms (GCM) 10K type strain sequencing project: providing services to taxonomists for standard genome sequencing and annotation.</title>
        <authorList>
            <consortium name="The Broad Institute Genomics Platform"/>
            <consortium name="The Broad Institute Genome Sequencing Center for Infectious Disease"/>
            <person name="Wu L."/>
            <person name="Ma J."/>
        </authorList>
    </citation>
    <scope>NUCLEOTIDE SEQUENCE [LARGE SCALE GENOMIC DNA]</scope>
    <source>
        <strain evidence="3">CGMCC 1.12923</strain>
    </source>
</reference>
<dbReference type="EMBL" id="BMGJ01000005">
    <property type="protein sequence ID" value="GGD62821.1"/>
    <property type="molecule type" value="Genomic_DNA"/>
</dbReference>
<accession>A0ABQ1RCQ4</accession>
<evidence type="ECO:0000313" key="3">
    <source>
        <dbReference type="Proteomes" id="UP000614272"/>
    </source>
</evidence>
<protein>
    <recommendedName>
        <fullName evidence="4">DUF202 domain-containing protein</fullName>
    </recommendedName>
</protein>
<feature type="transmembrane region" description="Helical" evidence="1">
    <location>
        <begin position="59"/>
        <end position="80"/>
    </location>
</feature>
<keyword evidence="1" id="KW-1133">Transmembrane helix</keyword>
<sequence>MEEENSQEWKDLRARVDTLSNSIFLLSSGAISFSATALINAKSSEHINIISSTQDNAVISWYLLLGSIILFVLLKTHLVVQAYARLNNLKWYSNVLITNKIGWGLGSLGLSLFFAGLVMLVRISAQVLNA</sequence>
<keyword evidence="1" id="KW-0472">Membrane</keyword>